<organism evidence="1 2">
    <name type="scientific">Adineta steineri</name>
    <dbReference type="NCBI Taxonomy" id="433720"/>
    <lineage>
        <taxon>Eukaryota</taxon>
        <taxon>Metazoa</taxon>
        <taxon>Spiralia</taxon>
        <taxon>Gnathifera</taxon>
        <taxon>Rotifera</taxon>
        <taxon>Eurotatoria</taxon>
        <taxon>Bdelloidea</taxon>
        <taxon>Adinetida</taxon>
        <taxon>Adinetidae</taxon>
        <taxon>Adineta</taxon>
    </lineage>
</organism>
<evidence type="ECO:0000313" key="1">
    <source>
        <dbReference type="EMBL" id="CAF4339179.1"/>
    </source>
</evidence>
<dbReference type="Proteomes" id="UP000663881">
    <property type="component" value="Unassembled WGS sequence"/>
</dbReference>
<accession>A0A820KFK4</accession>
<feature type="non-terminal residue" evidence="1">
    <location>
        <position position="1"/>
    </location>
</feature>
<dbReference type="AlphaFoldDB" id="A0A820KFK4"/>
<evidence type="ECO:0000313" key="2">
    <source>
        <dbReference type="Proteomes" id="UP000663881"/>
    </source>
</evidence>
<dbReference type="EMBL" id="CAJOAY010020417">
    <property type="protein sequence ID" value="CAF4339179.1"/>
    <property type="molecule type" value="Genomic_DNA"/>
</dbReference>
<comment type="caution">
    <text evidence="1">The sequence shown here is derived from an EMBL/GenBank/DDBJ whole genome shotgun (WGS) entry which is preliminary data.</text>
</comment>
<proteinExistence type="predicted"/>
<sequence>HSQRFVCLLKQIKMKTLIKSQPIRNKIETITIENMADTLREIQTFSNFTQYLGSYMSAYV</sequence>
<reference evidence="1" key="1">
    <citation type="submission" date="2021-02" db="EMBL/GenBank/DDBJ databases">
        <authorList>
            <person name="Nowell W R."/>
        </authorList>
    </citation>
    <scope>NUCLEOTIDE SEQUENCE</scope>
</reference>
<protein>
    <submittedName>
        <fullName evidence="1">Uncharacterized protein</fullName>
    </submittedName>
</protein>
<gene>
    <name evidence="1" type="ORF">OKA104_LOCUS48192</name>
</gene>
<name>A0A820KFK4_9BILA</name>